<dbReference type="InterPro" id="IPR037167">
    <property type="entry name" value="Peptidase_S11_C_sf"/>
</dbReference>
<evidence type="ECO:0000256" key="7">
    <source>
        <dbReference type="ARBA" id="ARBA00022729"/>
    </source>
</evidence>
<dbReference type="SMART" id="SM00936">
    <property type="entry name" value="PBP5_C"/>
    <property type="match status" value="1"/>
</dbReference>
<dbReference type="InterPro" id="IPR015956">
    <property type="entry name" value="Peniciliin-bd_prot_C_sf"/>
</dbReference>
<dbReference type="AlphaFoldDB" id="L0K4C2"/>
<keyword evidence="5 18" id="KW-0121">Carboxypeptidase</keyword>
<comment type="function">
    <text evidence="1">Removes C-terminal D-alanyl residues from sugar-peptide cell wall precursors.</text>
</comment>
<dbReference type="Pfam" id="PF07943">
    <property type="entry name" value="PBP5_C"/>
    <property type="match status" value="1"/>
</dbReference>
<evidence type="ECO:0000259" key="17">
    <source>
        <dbReference type="SMART" id="SM00936"/>
    </source>
</evidence>
<comment type="catalytic activity">
    <reaction evidence="12">
        <text>Preferential cleavage: (Ac)2-L-Lys-D-Ala-|-D-Ala. Also transpeptidation of peptidyl-alanyl moieties that are N-acyl substituents of D-alanine.</text>
        <dbReference type="EC" id="3.4.16.4"/>
    </reaction>
</comment>
<dbReference type="GO" id="GO:0006508">
    <property type="term" value="P:proteolysis"/>
    <property type="evidence" value="ECO:0007669"/>
    <property type="project" value="UniProtKB-KW"/>
</dbReference>
<dbReference type="Gene3D" id="3.40.710.10">
    <property type="entry name" value="DD-peptidase/beta-lactamase superfamily"/>
    <property type="match status" value="1"/>
</dbReference>
<keyword evidence="7 16" id="KW-0732">Signal</keyword>
<dbReference type="InterPro" id="IPR018044">
    <property type="entry name" value="Peptidase_S11"/>
</dbReference>
<evidence type="ECO:0000256" key="4">
    <source>
        <dbReference type="ARBA" id="ARBA00012448"/>
    </source>
</evidence>
<reference evidence="19" key="1">
    <citation type="submission" date="2012-02" db="EMBL/GenBank/DDBJ databases">
        <title>The complete genome of Halobacteroides halobius DSM 5150.</title>
        <authorList>
            <person name="Lucas S."/>
            <person name="Copeland A."/>
            <person name="Lapidus A."/>
            <person name="Glavina del Rio T."/>
            <person name="Dalin E."/>
            <person name="Tice H."/>
            <person name="Bruce D."/>
            <person name="Goodwin L."/>
            <person name="Pitluck S."/>
            <person name="Peters L."/>
            <person name="Mikhailova N."/>
            <person name="Gu W."/>
            <person name="Kyrpides N."/>
            <person name="Mavromatis K."/>
            <person name="Ivanova N."/>
            <person name="Brettin T."/>
            <person name="Detter J.C."/>
            <person name="Han C."/>
            <person name="Larimer F."/>
            <person name="Land M."/>
            <person name="Hauser L."/>
            <person name="Markowitz V."/>
            <person name="Cheng J.-F."/>
            <person name="Hugenholtz P."/>
            <person name="Woyke T."/>
            <person name="Wu D."/>
            <person name="Tindall B."/>
            <person name="Pomrenke H."/>
            <person name="Brambilla E."/>
            <person name="Klenk H.-P."/>
            <person name="Eisen J.A."/>
        </authorList>
    </citation>
    <scope>NUCLEOTIDE SEQUENCE [LARGE SCALE GENOMIC DNA]</scope>
    <source>
        <strain evidence="19">ATCC 35273 / DSM 5150 / MD-1</strain>
    </source>
</reference>
<evidence type="ECO:0000313" key="18">
    <source>
        <dbReference type="EMBL" id="AGB40127.1"/>
    </source>
</evidence>
<dbReference type="EMBL" id="CP003359">
    <property type="protein sequence ID" value="AGB40127.1"/>
    <property type="molecule type" value="Genomic_DNA"/>
</dbReference>
<dbReference type="STRING" id="748449.Halha_0107"/>
<sequence>MSKLKKLTFLCLMLVMLVPMVAQASDYAIKAKSAVLMDAQSGQILFSQRPSLELPPASITKTMTLLLTMEAVDSGAVDLKDQVEITPLAESMGGSQLWLSTGEIFSLKGLIKAILIPSANDAAVAVAQYIGGTEQNFVQMMNQKAKQLGLKNTHFMNPTGLPVAGGGHYSSARDIAVMVRELITNHSQILKWSDNRVDKIKNGTLPLYTTNDLIGHYPGADGLKTGWTPEAGYCLVGTAKRNGRRLITVVMGTDSEEARVDETADLLNYGFRAFHKVRLINSKVKIKKLPVNQGKELTVTVETANKLSVIIKKGSKNQIKRKIEISKNLQAPVKKGQVVGRLVFLQQDKELGTVNLVTTKEIKQASWFVLVLRWLQDFVLGFLK</sequence>
<dbReference type="UniPathway" id="UPA00219"/>
<dbReference type="Gene3D" id="2.60.410.10">
    <property type="entry name" value="D-Ala-D-Ala carboxypeptidase, C-terminal domain"/>
    <property type="match status" value="1"/>
</dbReference>
<dbReference type="GO" id="GO:0071555">
    <property type="term" value="P:cell wall organization"/>
    <property type="evidence" value="ECO:0007669"/>
    <property type="project" value="UniProtKB-KW"/>
</dbReference>
<dbReference type="HOGENOM" id="CLU_027070_8_0_9"/>
<comment type="similarity">
    <text evidence="3 15">Belongs to the peptidase S11 family.</text>
</comment>
<protein>
    <recommendedName>
        <fullName evidence="4">serine-type D-Ala-D-Ala carboxypeptidase</fullName>
        <ecNumber evidence="4">3.4.16.4</ecNumber>
    </recommendedName>
</protein>
<evidence type="ECO:0000256" key="14">
    <source>
        <dbReference type="PIRSR" id="PIRSR618044-2"/>
    </source>
</evidence>
<dbReference type="RefSeq" id="WP_015325855.1">
    <property type="nucleotide sequence ID" value="NC_019978.1"/>
</dbReference>
<evidence type="ECO:0000256" key="15">
    <source>
        <dbReference type="RuleBase" id="RU004016"/>
    </source>
</evidence>
<feature type="active site" description="Acyl-ester intermediate" evidence="13">
    <location>
        <position position="58"/>
    </location>
</feature>
<dbReference type="EC" id="3.4.16.4" evidence="4"/>
<dbReference type="SUPFAM" id="SSF56601">
    <property type="entry name" value="beta-lactamase/transpeptidase-like"/>
    <property type="match status" value="1"/>
</dbReference>
<accession>L0K4C2</accession>
<comment type="pathway">
    <text evidence="2">Cell wall biogenesis; peptidoglycan biosynthesis.</text>
</comment>
<evidence type="ECO:0000256" key="8">
    <source>
        <dbReference type="ARBA" id="ARBA00022801"/>
    </source>
</evidence>
<evidence type="ECO:0000256" key="6">
    <source>
        <dbReference type="ARBA" id="ARBA00022670"/>
    </source>
</evidence>
<dbReference type="InterPro" id="IPR001967">
    <property type="entry name" value="Peptidase_S11_N"/>
</dbReference>
<feature type="binding site" evidence="14">
    <location>
        <position position="224"/>
    </location>
    <ligand>
        <name>substrate</name>
    </ligand>
</feature>
<evidence type="ECO:0000256" key="13">
    <source>
        <dbReference type="PIRSR" id="PIRSR618044-1"/>
    </source>
</evidence>
<evidence type="ECO:0000256" key="3">
    <source>
        <dbReference type="ARBA" id="ARBA00007164"/>
    </source>
</evidence>
<dbReference type="KEGG" id="hhl:Halha_0107"/>
<dbReference type="MEROPS" id="S11.005"/>
<feature type="domain" description="Peptidase S11 D-Ala-D-Ala carboxypeptidase A C-terminal" evidence="17">
    <location>
        <begin position="274"/>
        <end position="364"/>
    </location>
</feature>
<feature type="chain" id="PRO_5003944348" description="serine-type D-Ala-D-Ala carboxypeptidase" evidence="16">
    <location>
        <begin position="25"/>
        <end position="384"/>
    </location>
</feature>
<dbReference type="GO" id="GO:0009252">
    <property type="term" value="P:peptidoglycan biosynthetic process"/>
    <property type="evidence" value="ECO:0007669"/>
    <property type="project" value="UniProtKB-UniPathway"/>
</dbReference>
<keyword evidence="11" id="KW-0961">Cell wall biogenesis/degradation</keyword>
<dbReference type="SUPFAM" id="SSF69189">
    <property type="entry name" value="Penicillin-binding protein associated domain"/>
    <property type="match status" value="1"/>
</dbReference>
<keyword evidence="10" id="KW-0573">Peptidoglycan synthesis</keyword>
<dbReference type="eggNOG" id="COG1686">
    <property type="taxonomic scope" value="Bacteria"/>
</dbReference>
<evidence type="ECO:0000256" key="11">
    <source>
        <dbReference type="ARBA" id="ARBA00023316"/>
    </source>
</evidence>
<evidence type="ECO:0000256" key="5">
    <source>
        <dbReference type="ARBA" id="ARBA00022645"/>
    </source>
</evidence>
<proteinExistence type="inferred from homology"/>
<keyword evidence="9" id="KW-0133">Cell shape</keyword>
<dbReference type="PRINTS" id="PR00725">
    <property type="entry name" value="DADACBPTASE1"/>
</dbReference>
<dbReference type="Pfam" id="PF00768">
    <property type="entry name" value="Peptidase_S11"/>
    <property type="match status" value="1"/>
</dbReference>
<evidence type="ECO:0000256" key="1">
    <source>
        <dbReference type="ARBA" id="ARBA00003217"/>
    </source>
</evidence>
<gene>
    <name evidence="18" type="ordered locus">Halha_0107</name>
</gene>
<dbReference type="PATRIC" id="fig|748449.3.peg.93"/>
<dbReference type="GO" id="GO:0008360">
    <property type="term" value="P:regulation of cell shape"/>
    <property type="evidence" value="ECO:0007669"/>
    <property type="project" value="UniProtKB-KW"/>
</dbReference>
<dbReference type="OrthoDB" id="9791132at2"/>
<dbReference type="PANTHER" id="PTHR21581">
    <property type="entry name" value="D-ALANYL-D-ALANINE CARBOXYPEPTIDASE"/>
    <property type="match status" value="1"/>
</dbReference>
<evidence type="ECO:0000313" key="19">
    <source>
        <dbReference type="Proteomes" id="UP000010880"/>
    </source>
</evidence>
<feature type="signal peptide" evidence="16">
    <location>
        <begin position="1"/>
        <end position="24"/>
    </location>
</feature>
<evidence type="ECO:0000256" key="10">
    <source>
        <dbReference type="ARBA" id="ARBA00022984"/>
    </source>
</evidence>
<dbReference type="GO" id="GO:0009002">
    <property type="term" value="F:serine-type D-Ala-D-Ala carboxypeptidase activity"/>
    <property type="evidence" value="ECO:0007669"/>
    <property type="project" value="UniProtKB-EC"/>
</dbReference>
<keyword evidence="8" id="KW-0378">Hydrolase</keyword>
<organism evidence="18 19">
    <name type="scientific">Halobacteroides halobius (strain ATCC 35273 / DSM 5150 / MD-1)</name>
    <dbReference type="NCBI Taxonomy" id="748449"/>
    <lineage>
        <taxon>Bacteria</taxon>
        <taxon>Bacillati</taxon>
        <taxon>Bacillota</taxon>
        <taxon>Clostridia</taxon>
        <taxon>Halanaerobiales</taxon>
        <taxon>Halobacteroidaceae</taxon>
        <taxon>Halobacteroides</taxon>
    </lineage>
</organism>
<feature type="active site" description="Proton acceptor" evidence="13">
    <location>
        <position position="61"/>
    </location>
</feature>
<keyword evidence="6" id="KW-0645">Protease</keyword>
<evidence type="ECO:0000256" key="16">
    <source>
        <dbReference type="SAM" id="SignalP"/>
    </source>
</evidence>
<evidence type="ECO:0000256" key="12">
    <source>
        <dbReference type="ARBA" id="ARBA00034000"/>
    </source>
</evidence>
<dbReference type="InterPro" id="IPR012907">
    <property type="entry name" value="Peptidase_S11_C"/>
</dbReference>
<keyword evidence="19" id="KW-1185">Reference proteome</keyword>
<name>L0K4C2_HALHC</name>
<feature type="active site" evidence="13">
    <location>
        <position position="118"/>
    </location>
</feature>
<dbReference type="PANTHER" id="PTHR21581:SF6">
    <property type="entry name" value="TRAFFICKING PROTEIN PARTICLE COMPLEX SUBUNIT 12"/>
    <property type="match status" value="1"/>
</dbReference>
<evidence type="ECO:0000256" key="2">
    <source>
        <dbReference type="ARBA" id="ARBA00004752"/>
    </source>
</evidence>
<evidence type="ECO:0000256" key="9">
    <source>
        <dbReference type="ARBA" id="ARBA00022960"/>
    </source>
</evidence>
<dbReference type="InterPro" id="IPR012338">
    <property type="entry name" value="Beta-lactam/transpept-like"/>
</dbReference>
<dbReference type="Proteomes" id="UP000010880">
    <property type="component" value="Chromosome"/>
</dbReference>